<feature type="region of interest" description="Disordered" evidence="1">
    <location>
        <begin position="53"/>
        <end position="87"/>
    </location>
</feature>
<organism evidence="2 3">
    <name type="scientific">Larimichthys crocea</name>
    <name type="common">Large yellow croaker</name>
    <name type="synonym">Pseudosciaena crocea</name>
    <dbReference type="NCBI Taxonomy" id="215358"/>
    <lineage>
        <taxon>Eukaryota</taxon>
        <taxon>Metazoa</taxon>
        <taxon>Chordata</taxon>
        <taxon>Craniata</taxon>
        <taxon>Vertebrata</taxon>
        <taxon>Euteleostomi</taxon>
        <taxon>Actinopterygii</taxon>
        <taxon>Neopterygii</taxon>
        <taxon>Teleostei</taxon>
        <taxon>Neoteleostei</taxon>
        <taxon>Acanthomorphata</taxon>
        <taxon>Eupercaria</taxon>
        <taxon>Sciaenidae</taxon>
        <taxon>Larimichthys</taxon>
    </lineage>
</organism>
<evidence type="ECO:0000313" key="2">
    <source>
        <dbReference type="EMBL" id="KAE8285971.1"/>
    </source>
</evidence>
<proteinExistence type="predicted"/>
<feature type="compositionally biased region" description="Low complexity" evidence="1">
    <location>
        <begin position="74"/>
        <end position="87"/>
    </location>
</feature>
<dbReference type="AlphaFoldDB" id="A0A6G0I3W9"/>
<comment type="caution">
    <text evidence="2">The sequence shown here is derived from an EMBL/GenBank/DDBJ whole genome shotgun (WGS) entry which is preliminary data.</text>
</comment>
<keyword evidence="3" id="KW-1185">Reference proteome</keyword>
<sequence length="185" mass="20754">MRMTQQFAGQWGTVYTQSPITTTTSTTAALGGERIPSRASIYIHSPLFGQPPGFLRLHSHDDTQYSKPGRGRQPLLSASPPRSCSRPPVLDHITSALPARIGARWWPTCDFSLRQRIPEQRGAVELPQPAGQSETRTQDARRTETQIIINLPVLFCNSSNEITHHRSLTSCTSLRKYEWFIVKCP</sequence>
<dbReference type="Proteomes" id="UP000424527">
    <property type="component" value="Unassembled WGS sequence"/>
</dbReference>
<name>A0A6G0I3W9_LARCR</name>
<protein>
    <submittedName>
        <fullName evidence="2">Uncharacterized protein</fullName>
    </submittedName>
</protein>
<dbReference type="EMBL" id="REGW02000015">
    <property type="protein sequence ID" value="KAE8285971.1"/>
    <property type="molecule type" value="Genomic_DNA"/>
</dbReference>
<evidence type="ECO:0000256" key="1">
    <source>
        <dbReference type="SAM" id="MobiDB-lite"/>
    </source>
</evidence>
<reference evidence="2 3" key="1">
    <citation type="submission" date="2019-07" db="EMBL/GenBank/DDBJ databases">
        <title>Chromosome genome assembly for large yellow croaker.</title>
        <authorList>
            <person name="Xiao S."/>
        </authorList>
    </citation>
    <scope>NUCLEOTIDE SEQUENCE [LARGE SCALE GENOMIC DNA]</scope>
    <source>
        <strain evidence="2">JMULYC20181020</strain>
        <tissue evidence="2">Muscle</tissue>
    </source>
</reference>
<evidence type="ECO:0000313" key="3">
    <source>
        <dbReference type="Proteomes" id="UP000424527"/>
    </source>
</evidence>
<gene>
    <name evidence="2" type="ORF">D5F01_LYC15650</name>
</gene>
<accession>A0A6G0I3W9</accession>